<evidence type="ECO:0000313" key="2">
    <source>
        <dbReference type="Proteomes" id="UP001305521"/>
    </source>
</evidence>
<protein>
    <recommendedName>
        <fullName evidence="3">EcsC protein family protein</fullName>
    </recommendedName>
</protein>
<dbReference type="Proteomes" id="UP001305521">
    <property type="component" value="Chromosome"/>
</dbReference>
<dbReference type="RefSeq" id="WP_318648016.1">
    <property type="nucleotide sequence ID" value="NZ_CP137852.1"/>
</dbReference>
<evidence type="ECO:0000313" key="1">
    <source>
        <dbReference type="EMBL" id="WPB84061.1"/>
    </source>
</evidence>
<name>A0ABZ0PEN2_9PROT</name>
<proteinExistence type="predicted"/>
<gene>
    <name evidence="1" type="ORF">R9Z33_18415</name>
</gene>
<organism evidence="1 2">
    <name type="scientific">Sediminicoccus rosea</name>
    <dbReference type="NCBI Taxonomy" id="1225128"/>
    <lineage>
        <taxon>Bacteria</taxon>
        <taxon>Pseudomonadati</taxon>
        <taxon>Pseudomonadota</taxon>
        <taxon>Alphaproteobacteria</taxon>
        <taxon>Acetobacterales</taxon>
        <taxon>Roseomonadaceae</taxon>
        <taxon>Sediminicoccus</taxon>
    </lineage>
</organism>
<evidence type="ECO:0008006" key="3">
    <source>
        <dbReference type="Google" id="ProtNLM"/>
    </source>
</evidence>
<dbReference type="EMBL" id="CP137852">
    <property type="protein sequence ID" value="WPB84061.1"/>
    <property type="molecule type" value="Genomic_DNA"/>
</dbReference>
<accession>A0ABZ0PEN2</accession>
<keyword evidence="2" id="KW-1185">Reference proteome</keyword>
<sequence length="286" mass="30190">MSREPQPPTMQGLRTAVMVAEGISPSSDGTALNAAMARLNGRESLAVLRAELDASCAHFLNRMRAAQAASRMTSIGISTTNALTLGIMGATSAAAPAIAIVGASIAAMNSLNSGFDENVLMTQYADRIADLVAAEQMRLRSEWENDAQLNETGTPGHARAVGRGVEYARSCNYSGLRRLLDRAVNTGTLEAQFRATTLEAEAQGLHAALAGIGTVLSQTVSLENAAMLRLGLDNPSRLEALPLSLREAAKPLLTNRGDRADRARLLAYLSQAERSAAFRSAVAALR</sequence>
<reference evidence="1 2" key="1">
    <citation type="submission" date="2023-11" db="EMBL/GenBank/DDBJ databases">
        <title>Arctic aerobic anoxygenic photoheterotroph Sediminicoccus rosea KRV36 adapts its photosynthesis to long days of polar summer.</title>
        <authorList>
            <person name="Tomasch J."/>
            <person name="Kopejtka K."/>
            <person name="Bily T."/>
            <person name="Gardiner A.T."/>
            <person name="Gardian Z."/>
            <person name="Shivaramu S."/>
            <person name="Koblizek M."/>
            <person name="Engelhardt F."/>
            <person name="Kaftan D."/>
        </authorList>
    </citation>
    <scope>NUCLEOTIDE SEQUENCE [LARGE SCALE GENOMIC DNA]</scope>
    <source>
        <strain evidence="1 2">R-30</strain>
    </source>
</reference>